<protein>
    <recommendedName>
        <fullName evidence="4">DUF3108 domain-containing protein</fullName>
    </recommendedName>
</protein>
<dbReference type="Proteomes" id="UP000245362">
    <property type="component" value="Unassembled WGS sequence"/>
</dbReference>
<accession>A0A2U3B5A0</accession>
<gene>
    <name evidence="2" type="ORF">DI392_18165</name>
</gene>
<evidence type="ECO:0000313" key="3">
    <source>
        <dbReference type="Proteomes" id="UP000245362"/>
    </source>
</evidence>
<evidence type="ECO:0000313" key="2">
    <source>
        <dbReference type="EMBL" id="PWI31952.1"/>
    </source>
</evidence>
<proteinExistence type="predicted"/>
<organism evidence="2 3">
    <name type="scientific">Vibrio albus</name>
    <dbReference type="NCBI Taxonomy" id="2200953"/>
    <lineage>
        <taxon>Bacteria</taxon>
        <taxon>Pseudomonadati</taxon>
        <taxon>Pseudomonadota</taxon>
        <taxon>Gammaproteobacteria</taxon>
        <taxon>Vibrionales</taxon>
        <taxon>Vibrionaceae</taxon>
        <taxon>Vibrio</taxon>
    </lineage>
</organism>
<keyword evidence="3" id="KW-1185">Reference proteome</keyword>
<reference evidence="2 3" key="1">
    <citation type="submission" date="2018-05" db="EMBL/GenBank/DDBJ databases">
        <title>Vibrio limimaris sp. nov., isolated from marine sediment.</title>
        <authorList>
            <person name="Li C.-M."/>
        </authorList>
    </citation>
    <scope>NUCLEOTIDE SEQUENCE [LARGE SCALE GENOMIC DNA]</scope>
    <source>
        <strain evidence="2 3">E4404</strain>
    </source>
</reference>
<dbReference type="AlphaFoldDB" id="A0A2U3B5A0"/>
<sequence>MPESHLKKIGAIALWSLSATAYAITTQGIHGEFNVGLGPLSLGKVTMVYNCEEDVCHYETRVKGSFMWVDAYIHEQGSYIQDYNHLSPVSTHYEEKIGSKHKEYQYDFLSMEIQDAKDKKRIKLADIAYPYTLLLNQVALDLRNGTPKKYYDYLSNQKVKRATVTAYHKTPTARGILHQLITERKDDNLEFYFLQVGNSIRFEKLEYKSFNMKRAN</sequence>
<evidence type="ECO:0000256" key="1">
    <source>
        <dbReference type="SAM" id="SignalP"/>
    </source>
</evidence>
<name>A0A2U3B5A0_9VIBR</name>
<dbReference type="EMBL" id="QFWT01000013">
    <property type="protein sequence ID" value="PWI31952.1"/>
    <property type="molecule type" value="Genomic_DNA"/>
</dbReference>
<feature type="chain" id="PRO_5015488715" description="DUF3108 domain-containing protein" evidence="1">
    <location>
        <begin position="24"/>
        <end position="216"/>
    </location>
</feature>
<feature type="signal peptide" evidence="1">
    <location>
        <begin position="1"/>
        <end position="23"/>
    </location>
</feature>
<evidence type="ECO:0008006" key="4">
    <source>
        <dbReference type="Google" id="ProtNLM"/>
    </source>
</evidence>
<dbReference type="OrthoDB" id="5872376at2"/>
<dbReference type="RefSeq" id="WP_109321111.1">
    <property type="nucleotide sequence ID" value="NZ_QFWT01000013.1"/>
</dbReference>
<comment type="caution">
    <text evidence="2">The sequence shown here is derived from an EMBL/GenBank/DDBJ whole genome shotgun (WGS) entry which is preliminary data.</text>
</comment>
<keyword evidence="1" id="KW-0732">Signal</keyword>